<proteinExistence type="predicted"/>
<accession>A0A2W4TZ53</accession>
<dbReference type="Proteomes" id="UP000249354">
    <property type="component" value="Unassembled WGS sequence"/>
</dbReference>
<dbReference type="Gene3D" id="3.10.450.530">
    <property type="entry name" value="Ribonuclease toxin, BrnT, of type II toxin-antitoxin system"/>
    <property type="match status" value="1"/>
</dbReference>
<dbReference type="Pfam" id="PF04365">
    <property type="entry name" value="BrnT_toxin"/>
    <property type="match status" value="1"/>
</dbReference>
<dbReference type="EMBL" id="QBMC01000223">
    <property type="protein sequence ID" value="PZO10279.1"/>
    <property type="molecule type" value="Genomic_DNA"/>
</dbReference>
<dbReference type="InterPro" id="IPR007460">
    <property type="entry name" value="BrnT_toxin"/>
</dbReference>
<sequence length="89" mass="10439">MEFEFDETKSQLNLNKHGMDSLAAQQLWDDLDRLEVPARSNIEPRFSVIGKIDQKMWSAVITYLEGKVRLISVRRARKEEVVAYDRQNN</sequence>
<reference evidence="2" key="1">
    <citation type="submission" date="2018-04" db="EMBL/GenBank/DDBJ databases">
        <authorList>
            <person name="Cornet L."/>
        </authorList>
    </citation>
    <scope>NUCLEOTIDE SEQUENCE [LARGE SCALE GENOMIC DNA]</scope>
</reference>
<name>A0A2W4TZ53_9CYAN</name>
<dbReference type="AlphaFoldDB" id="A0A2W4TZ53"/>
<evidence type="ECO:0000313" key="2">
    <source>
        <dbReference type="Proteomes" id="UP000249354"/>
    </source>
</evidence>
<organism evidence="1 2">
    <name type="scientific">Leptolyngbya foveolarum</name>
    <dbReference type="NCBI Taxonomy" id="47253"/>
    <lineage>
        <taxon>Bacteria</taxon>
        <taxon>Bacillati</taxon>
        <taxon>Cyanobacteriota</taxon>
        <taxon>Cyanophyceae</taxon>
        <taxon>Leptolyngbyales</taxon>
        <taxon>Leptolyngbyaceae</taxon>
        <taxon>Leptolyngbya group</taxon>
        <taxon>Leptolyngbya</taxon>
    </lineage>
</organism>
<comment type="caution">
    <text evidence="1">The sequence shown here is derived from an EMBL/GenBank/DDBJ whole genome shotgun (WGS) entry which is preliminary data.</text>
</comment>
<evidence type="ECO:0000313" key="1">
    <source>
        <dbReference type="EMBL" id="PZO10279.1"/>
    </source>
</evidence>
<reference evidence="1 2" key="2">
    <citation type="submission" date="2018-06" db="EMBL/GenBank/DDBJ databases">
        <title>Metagenomic assembly of (sub)arctic Cyanobacteria and their associated microbiome from non-axenic cultures.</title>
        <authorList>
            <person name="Baurain D."/>
        </authorList>
    </citation>
    <scope>NUCLEOTIDE SEQUENCE [LARGE SCALE GENOMIC DNA]</scope>
    <source>
        <strain evidence="1">ULC129bin1</strain>
    </source>
</reference>
<dbReference type="InterPro" id="IPR038573">
    <property type="entry name" value="BrnT_sf"/>
</dbReference>
<gene>
    <name evidence="1" type="ORF">DCF25_20815</name>
</gene>
<protein>
    <submittedName>
        <fullName evidence="1">Toxin</fullName>
    </submittedName>
</protein>